<dbReference type="EMBL" id="PZQS01000008">
    <property type="protein sequence ID" value="PVD25494.1"/>
    <property type="molecule type" value="Genomic_DNA"/>
</dbReference>
<comment type="caution">
    <text evidence="2">The sequence shown here is derived from an EMBL/GenBank/DDBJ whole genome shotgun (WGS) entry which is preliminary data.</text>
</comment>
<sequence length="121" mass="13930">MLQRCRHHGVGPPDLPGVVVLLCEVQTRIRENEAQDDLGLERKETNKQTQYSCAERNDDYHEESGERGIHSVCRLNFNACSTAGITEKEIHSLRQEKDRSIRQWRPLHDADGRLAPADRRD</sequence>
<keyword evidence="3" id="KW-1185">Reference proteome</keyword>
<gene>
    <name evidence="2" type="ORF">C0Q70_13150</name>
</gene>
<feature type="compositionally biased region" description="Basic and acidic residues" evidence="1">
    <location>
        <begin position="36"/>
        <end position="46"/>
    </location>
</feature>
<dbReference type="Proteomes" id="UP000245119">
    <property type="component" value="Linkage Group LG8"/>
</dbReference>
<feature type="region of interest" description="Disordered" evidence="1">
    <location>
        <begin position="36"/>
        <end position="64"/>
    </location>
</feature>
<name>A0A2T7NWG0_POMCA</name>
<evidence type="ECO:0000313" key="3">
    <source>
        <dbReference type="Proteomes" id="UP000245119"/>
    </source>
</evidence>
<dbReference type="AlphaFoldDB" id="A0A2T7NWG0"/>
<evidence type="ECO:0000256" key="1">
    <source>
        <dbReference type="SAM" id="MobiDB-lite"/>
    </source>
</evidence>
<accession>A0A2T7NWG0</accession>
<protein>
    <submittedName>
        <fullName evidence="2">Uncharacterized protein</fullName>
    </submittedName>
</protein>
<feature type="compositionally biased region" description="Basic and acidic residues" evidence="1">
    <location>
        <begin position="55"/>
        <end position="64"/>
    </location>
</feature>
<feature type="region of interest" description="Disordered" evidence="1">
    <location>
        <begin position="91"/>
        <end position="121"/>
    </location>
</feature>
<proteinExistence type="predicted"/>
<reference evidence="2 3" key="1">
    <citation type="submission" date="2018-04" db="EMBL/GenBank/DDBJ databases">
        <title>The genome of golden apple snail Pomacea canaliculata provides insight into stress tolerance and invasive adaptation.</title>
        <authorList>
            <person name="Liu C."/>
            <person name="Liu B."/>
            <person name="Ren Y."/>
            <person name="Zhang Y."/>
            <person name="Wang H."/>
            <person name="Li S."/>
            <person name="Jiang F."/>
            <person name="Yin L."/>
            <person name="Zhang G."/>
            <person name="Qian W."/>
            <person name="Fan W."/>
        </authorList>
    </citation>
    <scope>NUCLEOTIDE SEQUENCE [LARGE SCALE GENOMIC DNA]</scope>
    <source>
        <strain evidence="2">SZHN2017</strain>
        <tissue evidence="2">Muscle</tissue>
    </source>
</reference>
<evidence type="ECO:0000313" key="2">
    <source>
        <dbReference type="EMBL" id="PVD25494.1"/>
    </source>
</evidence>
<organism evidence="2 3">
    <name type="scientific">Pomacea canaliculata</name>
    <name type="common">Golden apple snail</name>
    <dbReference type="NCBI Taxonomy" id="400727"/>
    <lineage>
        <taxon>Eukaryota</taxon>
        <taxon>Metazoa</taxon>
        <taxon>Spiralia</taxon>
        <taxon>Lophotrochozoa</taxon>
        <taxon>Mollusca</taxon>
        <taxon>Gastropoda</taxon>
        <taxon>Caenogastropoda</taxon>
        <taxon>Architaenioglossa</taxon>
        <taxon>Ampullarioidea</taxon>
        <taxon>Ampullariidae</taxon>
        <taxon>Pomacea</taxon>
    </lineage>
</organism>